<dbReference type="EMBL" id="CAJHJT010000012">
    <property type="protein sequence ID" value="CAD6998992.1"/>
    <property type="molecule type" value="Genomic_DNA"/>
</dbReference>
<comment type="caution">
    <text evidence="2">The sequence shown here is derived from an EMBL/GenBank/DDBJ whole genome shotgun (WGS) entry which is preliminary data.</text>
</comment>
<dbReference type="AlphaFoldDB" id="A0A811UIF7"/>
<evidence type="ECO:0000313" key="3">
    <source>
        <dbReference type="Proteomes" id="UP000606786"/>
    </source>
</evidence>
<gene>
    <name evidence="2" type="ORF">CCAP1982_LOCUS7539</name>
</gene>
<evidence type="ECO:0000256" key="1">
    <source>
        <dbReference type="SAM" id="MobiDB-lite"/>
    </source>
</evidence>
<protein>
    <submittedName>
        <fullName evidence="2">(Mediterranean fruit fly) hypothetical protein</fullName>
    </submittedName>
</protein>
<evidence type="ECO:0000313" key="2">
    <source>
        <dbReference type="EMBL" id="CAD6998992.1"/>
    </source>
</evidence>
<dbReference type="Proteomes" id="UP000606786">
    <property type="component" value="Unassembled WGS sequence"/>
</dbReference>
<name>A0A811UIF7_CERCA</name>
<keyword evidence="3" id="KW-1185">Reference proteome</keyword>
<feature type="region of interest" description="Disordered" evidence="1">
    <location>
        <begin position="39"/>
        <end position="58"/>
    </location>
</feature>
<feature type="non-terminal residue" evidence="2">
    <location>
        <position position="1"/>
    </location>
</feature>
<accession>A0A811UIF7</accession>
<organism evidence="2 3">
    <name type="scientific">Ceratitis capitata</name>
    <name type="common">Mediterranean fruit fly</name>
    <name type="synonym">Tephritis capitata</name>
    <dbReference type="NCBI Taxonomy" id="7213"/>
    <lineage>
        <taxon>Eukaryota</taxon>
        <taxon>Metazoa</taxon>
        <taxon>Ecdysozoa</taxon>
        <taxon>Arthropoda</taxon>
        <taxon>Hexapoda</taxon>
        <taxon>Insecta</taxon>
        <taxon>Pterygota</taxon>
        <taxon>Neoptera</taxon>
        <taxon>Endopterygota</taxon>
        <taxon>Diptera</taxon>
        <taxon>Brachycera</taxon>
        <taxon>Muscomorpha</taxon>
        <taxon>Tephritoidea</taxon>
        <taxon>Tephritidae</taxon>
        <taxon>Ceratitis</taxon>
        <taxon>Ceratitis</taxon>
    </lineage>
</organism>
<proteinExistence type="predicted"/>
<feature type="compositionally biased region" description="Polar residues" evidence="1">
    <location>
        <begin position="39"/>
        <end position="50"/>
    </location>
</feature>
<reference evidence="2" key="1">
    <citation type="submission" date="2020-11" db="EMBL/GenBank/DDBJ databases">
        <authorList>
            <person name="Whitehead M."/>
        </authorList>
    </citation>
    <scope>NUCLEOTIDE SEQUENCE</scope>
    <source>
        <strain evidence="2">EGII</strain>
    </source>
</reference>
<sequence>STMSSATISSQQDEAYFGGKIITTDYAPCNTINNQQSLQRNSAEQISNDGIEQYRDIK</sequence>